<sequence>MPILIEPKGLIIEDEEKGEEVKPLVIEKKEKKRGFALLVAGLLSILFVLVVVSESVFRKGLNTKKNHDKEDISDSTSKEIMHIPAQSRPYYHGSDVRAACIKNDDDERFISICPKEDERAWCSRPERTGPDTNFFKLCAKACEDPNMAWAMPCAWQAIANLDKVCDGTFVAQPPSSSQNIKNNEDWIPANGRMQNGVYLYECDEHAVCSSCFNNDDQQHGDGEHCERVAAHYSGYGQIDSWYDKAFDATGAEAAFFALRDLDQWCQALKANQEETSFSFSSPTNKIQPAWVEGYSNEDSGEYVQHSGVIGGELVEEHIILSSHNIQIQNNQESRHDDESVYTYWHYVLSQKFSLDITTHIHTSSSSLEKAFNQHRVAPGALVFLDIQKSMDNDNTFFSSHEQAFSSQNLPLNIDCTYIYTDNILLRSSLLRTALGYDQPVTLILTGDIFCRLSIPITHHQIIFAHSAGLVSLVENYNNQLSKNKATPPKALWFPSGLPHARVLSDPQASSLDFASTGAWLATPPIGIPLEDKKYFYFGNEEIINFPHAKGAGQLPFFCIKQNDIQIDFTKSTRESVFTLCPSHRILETLMLNSIPIVHLDSSGTACQDPFAFWLEGTQDFKHEAPFIFVQDMKTLSQLLQPYAENPAKLNRLYTDLAAYRNNLEQYLATLPLHLSRSILSQQKHETQPAKMISTCSTLPLTSEESADLNHHALTYYANPNWLYSSPQLLRCSASRVSSQFSSDSHVVPLLCFSHLCAPPLVQSFTCSFVPMLPPAEDDQEYPELVFD</sequence>
<evidence type="ECO:0008006" key="3">
    <source>
        <dbReference type="Google" id="ProtNLM"/>
    </source>
</evidence>
<dbReference type="AlphaFoldDB" id="A0A7S3K7B1"/>
<proteinExistence type="predicted"/>
<evidence type="ECO:0000256" key="1">
    <source>
        <dbReference type="SAM" id="Phobius"/>
    </source>
</evidence>
<keyword evidence="1" id="KW-0812">Transmembrane</keyword>
<keyword evidence="1" id="KW-1133">Transmembrane helix</keyword>
<name>A0A7S3K7B1_9STRA</name>
<reference evidence="2" key="1">
    <citation type="submission" date="2021-01" db="EMBL/GenBank/DDBJ databases">
        <authorList>
            <person name="Corre E."/>
            <person name="Pelletier E."/>
            <person name="Niang G."/>
            <person name="Scheremetjew M."/>
            <person name="Finn R."/>
            <person name="Kale V."/>
            <person name="Holt S."/>
            <person name="Cochrane G."/>
            <person name="Meng A."/>
            <person name="Brown T."/>
            <person name="Cohen L."/>
        </authorList>
    </citation>
    <scope>NUCLEOTIDE SEQUENCE</scope>
    <source>
        <strain evidence="2">CCMP1510</strain>
    </source>
</reference>
<dbReference type="EMBL" id="HBIJ01023777">
    <property type="protein sequence ID" value="CAE0374936.1"/>
    <property type="molecule type" value="Transcribed_RNA"/>
</dbReference>
<feature type="transmembrane region" description="Helical" evidence="1">
    <location>
        <begin position="35"/>
        <end position="57"/>
    </location>
</feature>
<gene>
    <name evidence="2" type="ORF">ALAG00032_LOCUS15740</name>
</gene>
<protein>
    <recommendedName>
        <fullName evidence="3">Exostosin GT47 domain-containing protein</fullName>
    </recommendedName>
</protein>
<organism evidence="2">
    <name type="scientific">Aureoumbra lagunensis</name>
    <dbReference type="NCBI Taxonomy" id="44058"/>
    <lineage>
        <taxon>Eukaryota</taxon>
        <taxon>Sar</taxon>
        <taxon>Stramenopiles</taxon>
        <taxon>Ochrophyta</taxon>
        <taxon>Pelagophyceae</taxon>
        <taxon>Pelagomonadales</taxon>
        <taxon>Aureoumbra</taxon>
    </lineage>
</organism>
<evidence type="ECO:0000313" key="2">
    <source>
        <dbReference type="EMBL" id="CAE0374936.1"/>
    </source>
</evidence>
<keyword evidence="1" id="KW-0472">Membrane</keyword>
<accession>A0A7S3K7B1</accession>